<keyword evidence="11" id="KW-0521">NADP</keyword>
<comment type="caution">
    <text evidence="11">Lacks conserved residue(s) required for the propagation of feature annotation.</text>
</comment>
<organism evidence="15 16">
    <name type="scientific">Thioclava nitratireducens</name>
    <dbReference type="NCBI Taxonomy" id="1915078"/>
    <lineage>
        <taxon>Bacteria</taxon>
        <taxon>Pseudomonadati</taxon>
        <taxon>Pseudomonadota</taxon>
        <taxon>Alphaproteobacteria</taxon>
        <taxon>Rhodobacterales</taxon>
        <taxon>Paracoccaceae</taxon>
        <taxon>Thioclava</taxon>
    </lineage>
</organism>
<dbReference type="InterPro" id="IPR008927">
    <property type="entry name" value="6-PGluconate_DH-like_C_sf"/>
</dbReference>
<gene>
    <name evidence="11" type="primary">ilvC</name>
    <name evidence="15" type="ORF">BMG03_15050</name>
</gene>
<evidence type="ECO:0000256" key="11">
    <source>
        <dbReference type="HAMAP-Rule" id="MF_00435"/>
    </source>
</evidence>
<keyword evidence="8 11" id="KW-0560">Oxidoreductase</keyword>
<evidence type="ECO:0000256" key="10">
    <source>
        <dbReference type="ARBA" id="ARBA00049021"/>
    </source>
</evidence>
<name>A0ABM6ILV4_9RHOB</name>
<dbReference type="HAMAP" id="MF_00435">
    <property type="entry name" value="IlvC"/>
    <property type="match status" value="1"/>
</dbReference>
<feature type="binding site" evidence="11">
    <location>
        <position position="68"/>
    </location>
    <ligand>
        <name>NADP(+)</name>
        <dbReference type="ChEBI" id="CHEBI:58349"/>
    </ligand>
</feature>
<dbReference type="PANTHER" id="PTHR21371">
    <property type="entry name" value="KETOL-ACID REDUCTOISOMERASE, MITOCHONDRIAL"/>
    <property type="match status" value="1"/>
</dbReference>
<feature type="binding site" evidence="11 12">
    <location>
        <position position="272"/>
    </location>
    <ligand>
        <name>substrate</name>
    </ligand>
</feature>
<feature type="binding site" evidence="11 12">
    <location>
        <position position="247"/>
    </location>
    <ligand>
        <name>Mg(2+)</name>
        <dbReference type="ChEBI" id="CHEBI:18420"/>
        <label>2</label>
    </ligand>
</feature>
<evidence type="ECO:0000259" key="14">
    <source>
        <dbReference type="PROSITE" id="PS51851"/>
    </source>
</evidence>
<proteinExistence type="inferred from homology"/>
<dbReference type="NCBIfam" id="TIGR00465">
    <property type="entry name" value="ilvC"/>
    <property type="match status" value="1"/>
</dbReference>
<keyword evidence="6 11" id="KW-0479">Metal-binding</keyword>
<dbReference type="PROSITE" id="PS51850">
    <property type="entry name" value="KARI_N"/>
    <property type="match status" value="1"/>
</dbReference>
<dbReference type="NCBIfam" id="NF004017">
    <property type="entry name" value="PRK05479.1"/>
    <property type="match status" value="1"/>
</dbReference>
<dbReference type="InterPro" id="IPR013116">
    <property type="entry name" value="KARI_N"/>
</dbReference>
<feature type="binding site" evidence="11">
    <location>
        <begin position="44"/>
        <end position="47"/>
    </location>
    <ligand>
        <name>NADP(+)</name>
        <dbReference type="ChEBI" id="CHEBI:58349"/>
    </ligand>
</feature>
<feature type="binding site" evidence="11 12">
    <location>
        <position position="211"/>
    </location>
    <ligand>
        <name>Mg(2+)</name>
        <dbReference type="ChEBI" id="CHEBI:18420"/>
        <label>2</label>
    </ligand>
</feature>
<comment type="pathway">
    <text evidence="2 11">Amino-acid biosynthesis; L-valine biosynthesis; L-valine from pyruvate: step 2/4.</text>
</comment>
<evidence type="ECO:0000256" key="6">
    <source>
        <dbReference type="ARBA" id="ARBA00022723"/>
    </source>
</evidence>
<evidence type="ECO:0000313" key="16">
    <source>
        <dbReference type="Proteomes" id="UP000185622"/>
    </source>
</evidence>
<feature type="binding site" evidence="11">
    <location>
        <position position="73"/>
    </location>
    <ligand>
        <name>NADP(+)</name>
        <dbReference type="ChEBI" id="CHEBI:58349"/>
    </ligand>
</feature>
<comment type="function">
    <text evidence="1 11">Involved in the biosynthesis of branched-chain amino acids (BCAA). Catalyzes an alkyl-migration followed by a ketol-acid reduction of (S)-2-acetolactate (S2AL) to yield (R)-2,3-dihydroxy-isovalerate. In the isomerase reaction, S2AL is rearranged via a Mg-dependent methyl migration to produce 3-hydroxy-3-methyl-2-ketobutyrate (HMKB). In the reductase reaction, this 2-ketoacid undergoes a metal-dependent reduction by NADPH to yield (R)-2,3-dihydroxy-isovalerate.</text>
</comment>
<feature type="domain" description="KARI C-terminal knotted" evidence="14">
    <location>
        <begin position="203"/>
        <end position="349"/>
    </location>
</feature>
<dbReference type="Gene3D" id="3.40.50.720">
    <property type="entry name" value="NAD(P)-binding Rossmann-like Domain"/>
    <property type="match status" value="1"/>
</dbReference>
<dbReference type="Gene3D" id="6.10.240.10">
    <property type="match status" value="1"/>
</dbReference>
<feature type="binding site" evidence="11">
    <location>
        <position position="71"/>
    </location>
    <ligand>
        <name>NADP(+)</name>
        <dbReference type="ChEBI" id="CHEBI:58349"/>
    </ligand>
</feature>
<accession>A0ABM6ILV4</accession>
<dbReference type="InterPro" id="IPR000506">
    <property type="entry name" value="KARI_C"/>
</dbReference>
<feature type="binding site" evidence="11 12">
    <location>
        <position position="211"/>
    </location>
    <ligand>
        <name>Mg(2+)</name>
        <dbReference type="ChEBI" id="CHEBI:18420"/>
        <label>1</label>
    </ligand>
</feature>
<evidence type="ECO:0000256" key="3">
    <source>
        <dbReference type="ARBA" id="ARBA00004885"/>
    </source>
</evidence>
<comment type="catalytic activity">
    <reaction evidence="11">
        <text>(2R,3R)-2,3-dihydroxy-3-methylpentanoate + NADP(+) = (S)-2-ethyl-2-hydroxy-3-oxobutanoate + NADPH + H(+)</text>
        <dbReference type="Rhea" id="RHEA:13493"/>
        <dbReference type="ChEBI" id="CHEBI:15378"/>
        <dbReference type="ChEBI" id="CHEBI:49256"/>
        <dbReference type="ChEBI" id="CHEBI:49258"/>
        <dbReference type="ChEBI" id="CHEBI:57783"/>
        <dbReference type="ChEBI" id="CHEBI:58349"/>
        <dbReference type="EC" id="1.1.1.86"/>
    </reaction>
</comment>
<keyword evidence="5 11" id="KW-0028">Amino-acid biosynthesis</keyword>
<reference evidence="15 16" key="1">
    <citation type="submission" date="2017-01" db="EMBL/GenBank/DDBJ databases">
        <title>The complete genome sequence of a sulfur-oxidizing marine bacterium Thioclava sp. 25B10_4T.</title>
        <authorList>
            <person name="Liu Y."/>
            <person name="Lai Q."/>
            <person name="Shao Z."/>
        </authorList>
    </citation>
    <scope>NUCLEOTIDE SEQUENCE [LARGE SCALE GENOMIC DNA]</scope>
    <source>
        <strain evidence="15 16">25B10_4</strain>
    </source>
</reference>
<comment type="pathway">
    <text evidence="3 11">Amino-acid biosynthesis; L-isoleucine biosynthesis; L-isoleucine from 2-oxobutanoate: step 2/4.</text>
</comment>
<dbReference type="SUPFAM" id="SSF48179">
    <property type="entry name" value="6-phosphogluconate dehydrogenase C-terminal domain-like"/>
    <property type="match status" value="1"/>
</dbReference>
<feature type="binding site" evidence="11 12">
    <location>
        <position position="215"/>
    </location>
    <ligand>
        <name>Mg(2+)</name>
        <dbReference type="ChEBI" id="CHEBI:18420"/>
        <label>1</label>
    </ligand>
</feature>
<dbReference type="SUPFAM" id="SSF51735">
    <property type="entry name" value="NAD(P)-binding Rossmann-fold domains"/>
    <property type="match status" value="1"/>
</dbReference>
<dbReference type="EMBL" id="CP019437">
    <property type="protein sequence ID" value="AQS49925.1"/>
    <property type="molecule type" value="Genomic_DNA"/>
</dbReference>
<evidence type="ECO:0000256" key="1">
    <source>
        <dbReference type="ARBA" id="ARBA00002172"/>
    </source>
</evidence>
<keyword evidence="7 11" id="KW-0460">Magnesium</keyword>
<protein>
    <recommendedName>
        <fullName evidence="11">Ketol-acid reductoisomerase (NADP(+))</fullName>
        <shortName evidence="11">KARI</shortName>
        <ecNumber evidence="11">1.1.1.86</ecNumber>
    </recommendedName>
    <alternativeName>
        <fullName evidence="11">Acetohydroxy-acid isomeroreductase</fullName>
        <shortName evidence="11">AHIR</shortName>
    </alternativeName>
    <alternativeName>
        <fullName evidence="11">Alpha-keto-beta-hydroxylacyl reductoisomerase</fullName>
    </alternativeName>
</protein>
<sequence length="360" mass="39906">MNAYSRRTSYSHTQTKRRNAMRVYYDRDCDVNLIKDKKVAILGYGSQGHAHALNLRDSGAKNVAVALRDGSPSKAKAEAEGLQVMGIAEAAAWCDVIMFTMPDELQAETYKKYVHDNLKEGSAIAFAHGLNVHFGLIEPKPGIDVIMMAPKGPGHTVRGEYTKGGGVPCLFAVENDATGKAQDIALSYCSAIGGGRSGIIETNFRQECETDLFGEQAVLCGGLVELIRMGFETLVEAGYEPEMAYFECLHEVKLIVDLIYEGGIANMNYSISNTAEYGEYVSGPRILPYEETKKRMKDVLTDIQTGKFVRDFMQENAVGQPFFKATRRINDEHEIEQVGEKLRAMMPWISKGKMVDKSRN</sequence>
<comment type="cofactor">
    <cofactor evidence="11">
        <name>Mg(2+)</name>
        <dbReference type="ChEBI" id="CHEBI:18420"/>
    </cofactor>
    <text evidence="11">Binds 2 magnesium ions per subunit.</text>
</comment>
<feature type="binding site" evidence="11">
    <location>
        <position position="154"/>
    </location>
    <ligand>
        <name>NADP(+)</name>
        <dbReference type="ChEBI" id="CHEBI:58349"/>
    </ligand>
</feature>
<dbReference type="PIRSF" id="PIRSF000116">
    <property type="entry name" value="IlvC_gammaproteo"/>
    <property type="match status" value="1"/>
</dbReference>
<feature type="domain" description="KARI N-terminal Rossmann" evidence="13">
    <location>
        <begin position="21"/>
        <end position="202"/>
    </location>
</feature>
<evidence type="ECO:0000256" key="4">
    <source>
        <dbReference type="ARBA" id="ARBA00010318"/>
    </source>
</evidence>
<feature type="binding site" evidence="11 12">
    <location>
        <position position="251"/>
    </location>
    <ligand>
        <name>Mg(2+)</name>
        <dbReference type="ChEBI" id="CHEBI:18420"/>
        <label>2</label>
    </ligand>
</feature>
<evidence type="ECO:0000256" key="8">
    <source>
        <dbReference type="ARBA" id="ARBA00023002"/>
    </source>
</evidence>
<dbReference type="InterPro" id="IPR014359">
    <property type="entry name" value="KARI_prok"/>
</dbReference>
<evidence type="ECO:0000256" key="7">
    <source>
        <dbReference type="ARBA" id="ARBA00022842"/>
    </source>
</evidence>
<dbReference type="EC" id="1.1.1.86" evidence="11"/>
<comment type="similarity">
    <text evidence="4 11 12">Belongs to the ketol-acid reductoisomerase family.</text>
</comment>
<dbReference type="PROSITE" id="PS51851">
    <property type="entry name" value="KARI_C"/>
    <property type="match status" value="1"/>
</dbReference>
<dbReference type="InterPro" id="IPR013023">
    <property type="entry name" value="KARI"/>
</dbReference>
<comment type="catalytic activity">
    <reaction evidence="10 11">
        <text>(2R)-2,3-dihydroxy-3-methylbutanoate + NADP(+) = (2S)-2-acetolactate + NADPH + H(+)</text>
        <dbReference type="Rhea" id="RHEA:22068"/>
        <dbReference type="ChEBI" id="CHEBI:15378"/>
        <dbReference type="ChEBI" id="CHEBI:49072"/>
        <dbReference type="ChEBI" id="CHEBI:57783"/>
        <dbReference type="ChEBI" id="CHEBI:58349"/>
        <dbReference type="ChEBI" id="CHEBI:58476"/>
        <dbReference type="EC" id="1.1.1.86"/>
    </reaction>
</comment>
<dbReference type="InterPro" id="IPR036291">
    <property type="entry name" value="NAD(P)-bd_dom_sf"/>
</dbReference>
<evidence type="ECO:0000259" key="13">
    <source>
        <dbReference type="PROSITE" id="PS51850"/>
    </source>
</evidence>
<evidence type="ECO:0000256" key="12">
    <source>
        <dbReference type="PROSITE-ProRule" id="PRU01198"/>
    </source>
</evidence>
<evidence type="ECO:0000256" key="9">
    <source>
        <dbReference type="ARBA" id="ARBA00023304"/>
    </source>
</evidence>
<evidence type="ECO:0000256" key="5">
    <source>
        <dbReference type="ARBA" id="ARBA00022605"/>
    </source>
</evidence>
<evidence type="ECO:0000313" key="15">
    <source>
        <dbReference type="EMBL" id="AQS49925.1"/>
    </source>
</evidence>
<keyword evidence="16" id="KW-1185">Reference proteome</keyword>
<evidence type="ECO:0000256" key="2">
    <source>
        <dbReference type="ARBA" id="ARBA00004864"/>
    </source>
</evidence>
<dbReference type="Proteomes" id="UP000185622">
    <property type="component" value="Chromosome"/>
</dbReference>
<dbReference type="Pfam" id="PF07991">
    <property type="entry name" value="KARI_N"/>
    <property type="match status" value="1"/>
</dbReference>
<dbReference type="Pfam" id="PF01450">
    <property type="entry name" value="KARI_C"/>
    <property type="match status" value="1"/>
</dbReference>
<dbReference type="NCBIfam" id="NF009940">
    <property type="entry name" value="PRK13403.1"/>
    <property type="match status" value="1"/>
</dbReference>
<keyword evidence="9 11" id="KW-0100">Branched-chain amino acid biosynthesis</keyword>
<feature type="active site" evidence="11">
    <location>
        <position position="128"/>
    </location>
</feature>
<dbReference type="PANTHER" id="PTHR21371:SF1">
    <property type="entry name" value="KETOL-ACID REDUCTOISOMERASE, MITOCHONDRIAL"/>
    <property type="match status" value="1"/>
</dbReference>